<protein>
    <submittedName>
        <fullName evidence="5">Putative repeat protein (TIGR01451 family)/fimbrial isopeptide formation D2 family protein</fullName>
    </submittedName>
</protein>
<dbReference type="Pfam" id="PF21959">
    <property type="entry name" value="DUF6923"/>
    <property type="match status" value="1"/>
</dbReference>
<evidence type="ECO:0000256" key="1">
    <source>
        <dbReference type="SAM" id="MobiDB-lite"/>
    </source>
</evidence>
<proteinExistence type="predicted"/>
<keyword evidence="2" id="KW-0732">Signal</keyword>
<evidence type="ECO:0000259" key="3">
    <source>
        <dbReference type="Pfam" id="PF01345"/>
    </source>
</evidence>
<dbReference type="Pfam" id="PF01345">
    <property type="entry name" value="DUF11"/>
    <property type="match status" value="2"/>
</dbReference>
<dbReference type="PANTHER" id="PTHR34819">
    <property type="entry name" value="LARGE CYSTEINE-RICH PERIPLASMIC PROTEIN OMCB"/>
    <property type="match status" value="1"/>
</dbReference>
<keyword evidence="6" id="KW-1185">Reference proteome</keyword>
<dbReference type="InterPro" id="IPR051172">
    <property type="entry name" value="Chlamydia_OmcB"/>
</dbReference>
<evidence type="ECO:0000313" key="6">
    <source>
        <dbReference type="Proteomes" id="UP000525389"/>
    </source>
</evidence>
<evidence type="ECO:0000313" key="5">
    <source>
        <dbReference type="EMBL" id="MBB5235908.1"/>
    </source>
</evidence>
<comment type="caution">
    <text evidence="5">The sequence shown here is derived from an EMBL/GenBank/DDBJ whole genome shotgun (WGS) entry which is preliminary data.</text>
</comment>
<feature type="domain" description="DUF6923" evidence="4">
    <location>
        <begin position="63"/>
        <end position="280"/>
    </location>
</feature>
<reference evidence="5 6" key="1">
    <citation type="submission" date="2020-08" db="EMBL/GenBank/DDBJ databases">
        <title>Genomic Encyclopedia of Type Strains, Phase IV (KMG-IV): sequencing the most valuable type-strain genomes for metagenomic binning, comparative biology and taxonomic classification.</title>
        <authorList>
            <person name="Goeker M."/>
        </authorList>
    </citation>
    <scope>NUCLEOTIDE SEQUENCE [LARGE SCALE GENOMIC DNA]</scope>
    <source>
        <strain evidence="5 6">DSM 101791</strain>
    </source>
</reference>
<feature type="chain" id="PRO_5030808521" evidence="2">
    <location>
        <begin position="27"/>
        <end position="1289"/>
    </location>
</feature>
<organism evidence="5 6">
    <name type="scientific">Deinococcus budaensis</name>
    <dbReference type="NCBI Taxonomy" id="1665626"/>
    <lineage>
        <taxon>Bacteria</taxon>
        <taxon>Thermotogati</taxon>
        <taxon>Deinococcota</taxon>
        <taxon>Deinococci</taxon>
        <taxon>Deinococcales</taxon>
        <taxon>Deinococcaceae</taxon>
        <taxon>Deinococcus</taxon>
    </lineage>
</organism>
<feature type="region of interest" description="Disordered" evidence="1">
    <location>
        <begin position="566"/>
        <end position="594"/>
    </location>
</feature>
<accession>A0A7W8LRH7</accession>
<dbReference type="Proteomes" id="UP000525389">
    <property type="component" value="Unassembled WGS sequence"/>
</dbReference>
<dbReference type="PANTHER" id="PTHR34819:SF3">
    <property type="entry name" value="CELL SURFACE PROTEIN"/>
    <property type="match status" value="1"/>
</dbReference>
<dbReference type="InterPro" id="IPR001434">
    <property type="entry name" value="OmcB-like_DUF11"/>
</dbReference>
<dbReference type="RefSeq" id="WP_184031515.1">
    <property type="nucleotide sequence ID" value="NZ_JACHFN010000017.1"/>
</dbReference>
<dbReference type="Gene3D" id="2.60.40.740">
    <property type="match status" value="1"/>
</dbReference>
<evidence type="ECO:0000259" key="4">
    <source>
        <dbReference type="Pfam" id="PF21959"/>
    </source>
</evidence>
<feature type="signal peptide" evidence="2">
    <location>
        <begin position="1"/>
        <end position="26"/>
    </location>
</feature>
<feature type="domain" description="DUF11" evidence="3">
    <location>
        <begin position="450"/>
        <end position="578"/>
    </location>
</feature>
<name>A0A7W8LRH7_9DEIO</name>
<dbReference type="InterPro" id="IPR047589">
    <property type="entry name" value="DUF11_rpt"/>
</dbReference>
<dbReference type="EMBL" id="JACHFN010000017">
    <property type="protein sequence ID" value="MBB5235908.1"/>
    <property type="molecule type" value="Genomic_DNA"/>
</dbReference>
<gene>
    <name evidence="5" type="ORF">HNQ09_003372</name>
</gene>
<dbReference type="NCBIfam" id="TIGR01451">
    <property type="entry name" value="B_ant_repeat"/>
    <property type="match status" value="3"/>
</dbReference>
<sequence length="1289" mass="130406">MGRFLWRKLGCLAALLMLLSTNAAQAQGSTYTCDARLYQIRQPTGSTGSNLFLLDRRNLTGGGTAQWAAVSSVPLNALAFNKADGYFYAVNVTAFTTGTPYRLYRLGTTGATEVANLTQIPTGDQIAAGTIDRNGKMYIKKLTSSTALYTVQLPTSAGGSIGALGTVTLSSAVPTADIAFDPVTNLIYGVHTADIPISDGASVAGVVYEINPVSGSVTTRGAGPAVSTTNAIGTAFFDIAGTLYAYQNGGVFGVINLNTGAFTRITSASPAAQSDGASCVFPDERITVAKSAGSVQALSSTVFRVPYTVTVQNTGPIPDRNVQVTEDLSRTFSAGSPTLSITSAPAISSGTATVNPNFNGTTDTRLLSGTNTLAVGDSVSVTFTVQVTYPNAASVPASGSPVNNVVYASSTSTGPNAGYTFPGGTPLPPVDLVATQTSTPTPVTMVGQSDLTVSKSDGQTSVITGAATTYTVRVTNSGTPSVTEATLRDPAVTGLTVTGVTCTPAATAPGNTCTAAPTIAQLQGTPGVALPTLTRGAFYELQVTATVTAAAGASVTNTATATLPSSLTDVNLSDNTGQDSNSVTAVPQQPVSNPASYPATCDVIDWSTSGVSSGSNQTSLGNVTRTFNSRGNRSITVGLTSASGTGNGIMGYSSSFANYGSWYEVRAVSESIQPNIGQSFLTRAGGNTSTNTIVITFPTPVINVRLGLTDLDAVGGVAGSGDWAGVQASYGGQTFNPDVLVGGGHALAVQAYTGTPSGAGAAMTVTVPGLGNSQMKAASASPTYNTLMGVDAAYGAQVTPQGGGTAVNRQGQGVASFKGPLTSLTITTGSLKGGGGQGIALGNIDFCPPSVAVDKAAGTPVRQPDYSYDIPYTLTYRNTSLNVGYHPDATVRDATFSPSIPTPTGADPWARQRPQLTDAALDQIRANASVAAAALRGTPTVSGATNTVNLDGTDLNPAFTGTAANPNLLLANTDGRVDVGGSFNVGFTVNARLGPAVTTAQTVNNQATATASLFTGSLTATSGTVASSLTPGAALSVSKVADQALIRYPLASGATKLRYTITVTNTSGLTATGVQLTDTLPTSLPYAAGETGNTPPTTRNGQTLTWTLGDLAPNASRSVVVFVDVPTASSLEAAAGQAQTTIVNTASVQAGNAPTASGSVPVGTLYTRLFKQVRNLGPQGTLTPAWTSTVNGLPGDVLEYCIDVANLGSTTLANYRVSDVVPANTDLVPNSATFRQGRMDNPGAAVAGVTVSDTATTDAAGRSTRLLQTSALTLAPGTQHTLCFRASIR</sequence>
<feature type="domain" description="DUF11" evidence="3">
    <location>
        <begin position="1055"/>
        <end position="1150"/>
    </location>
</feature>
<evidence type="ECO:0000256" key="2">
    <source>
        <dbReference type="SAM" id="SignalP"/>
    </source>
</evidence>
<dbReference type="InterPro" id="IPR054215">
    <property type="entry name" value="DUF6923"/>
</dbReference>